<dbReference type="InterPro" id="IPR050154">
    <property type="entry name" value="UbiB_kinase"/>
</dbReference>
<feature type="domain" description="Protein kinase" evidence="3">
    <location>
        <begin position="217"/>
        <end position="660"/>
    </location>
</feature>
<keyword evidence="2" id="KW-1133">Transmembrane helix</keyword>
<dbReference type="CDD" id="cd05121">
    <property type="entry name" value="ABC1_ADCK3-like"/>
    <property type="match status" value="1"/>
</dbReference>
<dbReference type="InterPro" id="IPR000719">
    <property type="entry name" value="Prot_kinase_dom"/>
</dbReference>
<feature type="transmembrane region" description="Helical" evidence="2">
    <location>
        <begin position="625"/>
        <end position="642"/>
    </location>
</feature>
<feature type="transmembrane region" description="Helical" evidence="2">
    <location>
        <begin position="74"/>
        <end position="94"/>
    </location>
</feature>
<dbReference type="Pfam" id="PF03109">
    <property type="entry name" value="ABC1"/>
    <property type="match status" value="1"/>
</dbReference>
<organism evidence="4 5">
    <name type="scientific">Microbacterium radiodurans</name>
    <dbReference type="NCBI Taxonomy" id="661398"/>
    <lineage>
        <taxon>Bacteria</taxon>
        <taxon>Bacillati</taxon>
        <taxon>Actinomycetota</taxon>
        <taxon>Actinomycetes</taxon>
        <taxon>Micrococcales</taxon>
        <taxon>Microbacteriaceae</taxon>
        <taxon>Microbacterium</taxon>
    </lineage>
</organism>
<reference evidence="5" key="1">
    <citation type="submission" date="2019-09" db="EMBL/GenBank/DDBJ databases">
        <title>Mumia zhuanghuii sp. nov. isolated from the intestinal contents of plateau pika (Ochotona curzoniae) in the Qinghai-Tibet plateau of China.</title>
        <authorList>
            <person name="Tian Z."/>
        </authorList>
    </citation>
    <scope>NUCLEOTIDE SEQUENCE [LARGE SCALE GENOMIC DNA]</scope>
    <source>
        <strain evidence="5">DSM 25564</strain>
    </source>
</reference>
<evidence type="ECO:0000256" key="2">
    <source>
        <dbReference type="SAM" id="Phobius"/>
    </source>
</evidence>
<comment type="similarity">
    <text evidence="1">Belongs to the protein kinase superfamily. ADCK protein kinase family.</text>
</comment>
<dbReference type="GO" id="GO:0005524">
    <property type="term" value="F:ATP binding"/>
    <property type="evidence" value="ECO:0007669"/>
    <property type="project" value="InterPro"/>
</dbReference>
<evidence type="ECO:0000313" key="5">
    <source>
        <dbReference type="Proteomes" id="UP000327039"/>
    </source>
</evidence>
<comment type="caution">
    <text evidence="4">The sequence shown here is derived from an EMBL/GenBank/DDBJ whole genome shotgun (WGS) entry which is preliminary data.</text>
</comment>
<dbReference type="GO" id="GO:0004672">
    <property type="term" value="F:protein kinase activity"/>
    <property type="evidence" value="ECO:0007669"/>
    <property type="project" value="InterPro"/>
</dbReference>
<evidence type="ECO:0000256" key="1">
    <source>
        <dbReference type="ARBA" id="ARBA00009670"/>
    </source>
</evidence>
<proteinExistence type="inferred from homology"/>
<keyword evidence="5" id="KW-1185">Reference proteome</keyword>
<dbReference type="PROSITE" id="PS50011">
    <property type="entry name" value="PROTEIN_KINASE_DOM"/>
    <property type="match status" value="1"/>
</dbReference>
<evidence type="ECO:0000313" key="4">
    <source>
        <dbReference type="EMBL" id="KAA9089204.1"/>
    </source>
</evidence>
<name>A0A5J5ISY0_9MICO</name>
<accession>A0A5J5ISY0</accession>
<keyword evidence="2" id="KW-0472">Membrane</keyword>
<gene>
    <name evidence="4" type="ORF">F6B42_01530</name>
</gene>
<feature type="transmembrane region" description="Helical" evidence="2">
    <location>
        <begin position="594"/>
        <end position="613"/>
    </location>
</feature>
<dbReference type="OrthoDB" id="9795390at2"/>
<keyword evidence="2" id="KW-0812">Transmembrane</keyword>
<dbReference type="InterPro" id="IPR011009">
    <property type="entry name" value="Kinase-like_dom_sf"/>
</dbReference>
<sequence>MPEWLLVAIVAAVFAVVATWIAQRALEARVGWLRGVVASLAVFFVFAPMGRWALIQADVIRDDRIVADQAVTVGFVLLIVAWMFAFVLIVLITLELMWPARPPIGPINAVRGALHRRRRAVRYARIVAIASRHGLGGMRGESVRSELPKALAATLDDAGVTFVKIGQILSTRSDLLPTEITGALSALQMDTTPIPWTEARTAIETQLHAPLTEVFARVDEVPLAAASVGQVHTAQLRDGTEVVLKIQRPKARAEVATDLDIIERVAGDLERRTSWGKDVGAASLAAQFAQALREELDYRIELGNMQMLHDATRAIDGAAVRIPTAYPELCTEQLIVMEHVRGVPFSKLPTAAGESLAPEDATRIADGVLDAVIEQIAVRGVFHADLHPGNLILGADGTVTLIDFGSVGIVEKSLRRLLVPFLVALQNEDDAGATDAVLMLVKTPAGREIDAAALQHDIGVILTRLRNSTAEQHLFAALIDVLRHHRLALPPGLLLVFRTLGSLEGSLKRLIPEYDMIKRALERAPHIAWRMNDPRSAALSAQVQLQLGAERLRELPRRADRIIRDLESGELSLRLRAFETPAERTWIESLTGRFTTTIIGATLVIAGIILGTADAGPLLTESVPAYPFIGSIVGLGGLLLLLRSLRTSLARREAASRSSS</sequence>
<dbReference type="PANTHER" id="PTHR10566">
    <property type="entry name" value="CHAPERONE-ACTIVITY OF BC1 COMPLEX CABC1 -RELATED"/>
    <property type="match status" value="1"/>
</dbReference>
<dbReference type="Gene3D" id="1.10.510.10">
    <property type="entry name" value="Transferase(Phosphotransferase) domain 1"/>
    <property type="match status" value="1"/>
</dbReference>
<dbReference type="AlphaFoldDB" id="A0A5J5ISY0"/>
<dbReference type="PANTHER" id="PTHR10566:SF113">
    <property type="entry name" value="PROTEIN ACTIVITY OF BC1 COMPLEX KINASE 7, CHLOROPLASTIC"/>
    <property type="match status" value="1"/>
</dbReference>
<feature type="transmembrane region" description="Helical" evidence="2">
    <location>
        <begin position="6"/>
        <end position="23"/>
    </location>
</feature>
<dbReference type="Proteomes" id="UP000327039">
    <property type="component" value="Unassembled WGS sequence"/>
</dbReference>
<dbReference type="InterPro" id="IPR004147">
    <property type="entry name" value="ABC1_dom"/>
</dbReference>
<dbReference type="SUPFAM" id="SSF56112">
    <property type="entry name" value="Protein kinase-like (PK-like)"/>
    <property type="match status" value="1"/>
</dbReference>
<protein>
    <submittedName>
        <fullName evidence="4">AarF/ABC1/UbiB kinase family protein</fullName>
    </submittedName>
</protein>
<keyword evidence="4" id="KW-0418">Kinase</keyword>
<dbReference type="EMBL" id="VYRZ01000001">
    <property type="protein sequence ID" value="KAA9089204.1"/>
    <property type="molecule type" value="Genomic_DNA"/>
</dbReference>
<feature type="transmembrane region" description="Helical" evidence="2">
    <location>
        <begin position="35"/>
        <end position="54"/>
    </location>
</feature>
<dbReference type="RefSeq" id="WP_150417833.1">
    <property type="nucleotide sequence ID" value="NZ_VYRZ01000001.1"/>
</dbReference>
<evidence type="ECO:0000259" key="3">
    <source>
        <dbReference type="PROSITE" id="PS50011"/>
    </source>
</evidence>
<keyword evidence="4" id="KW-0808">Transferase</keyword>